<dbReference type="SMART" id="SM00320">
    <property type="entry name" value="WD40"/>
    <property type="match status" value="2"/>
</dbReference>
<evidence type="ECO:0000256" key="3">
    <source>
        <dbReference type="ARBA" id="ARBA00022737"/>
    </source>
</evidence>
<organism evidence="7 8">
    <name type="scientific">Marmota monax</name>
    <name type="common">Woodchuck</name>
    <dbReference type="NCBI Taxonomy" id="9995"/>
    <lineage>
        <taxon>Eukaryota</taxon>
        <taxon>Metazoa</taxon>
        <taxon>Chordata</taxon>
        <taxon>Craniata</taxon>
        <taxon>Vertebrata</taxon>
        <taxon>Euteleostomi</taxon>
        <taxon>Mammalia</taxon>
        <taxon>Eutheria</taxon>
        <taxon>Euarchontoglires</taxon>
        <taxon>Glires</taxon>
        <taxon>Rodentia</taxon>
        <taxon>Sciuromorpha</taxon>
        <taxon>Sciuridae</taxon>
        <taxon>Xerinae</taxon>
        <taxon>Marmotini</taxon>
        <taxon>Marmota</taxon>
    </lineage>
</organism>
<evidence type="ECO:0000256" key="2">
    <source>
        <dbReference type="ARBA" id="ARBA00022574"/>
    </source>
</evidence>
<dbReference type="InterPro" id="IPR001680">
    <property type="entry name" value="WD40_rpt"/>
</dbReference>
<evidence type="ECO:0000256" key="4">
    <source>
        <dbReference type="ARBA" id="ARBA00023242"/>
    </source>
</evidence>
<feature type="repeat" description="WD" evidence="5">
    <location>
        <begin position="98"/>
        <end position="131"/>
    </location>
</feature>
<keyword evidence="8" id="KW-1185">Reference proteome</keyword>
<dbReference type="PROSITE" id="PS00678">
    <property type="entry name" value="WD_REPEATS_1"/>
    <property type="match status" value="1"/>
</dbReference>
<dbReference type="EMBL" id="WJEC01006428">
    <property type="protein sequence ID" value="KAF7473488.1"/>
    <property type="molecule type" value="Genomic_DNA"/>
</dbReference>
<dbReference type="Proteomes" id="UP000335636">
    <property type="component" value="Unassembled WGS sequence"/>
</dbReference>
<dbReference type="PROSITE" id="PS50082">
    <property type="entry name" value="WD_REPEATS_2"/>
    <property type="match status" value="2"/>
</dbReference>
<dbReference type="PANTHER" id="PTHR19848">
    <property type="entry name" value="WD40 REPEAT PROTEIN"/>
    <property type="match status" value="1"/>
</dbReference>
<accession>A0A5E4ALX9</accession>
<dbReference type="SUPFAM" id="SSF117289">
    <property type="entry name" value="Nucleoporin domain"/>
    <property type="match status" value="1"/>
</dbReference>
<keyword evidence="2 5" id="KW-0853">WD repeat</keyword>
<dbReference type="GO" id="GO:0000027">
    <property type="term" value="P:ribosomal large subunit assembly"/>
    <property type="evidence" value="ECO:0007669"/>
    <property type="project" value="TreeGrafter"/>
</dbReference>
<dbReference type="AlphaFoldDB" id="A0A5E4ALX9"/>
<dbReference type="PROSITE" id="PS50294">
    <property type="entry name" value="WD_REPEATS_REGION"/>
    <property type="match status" value="2"/>
</dbReference>
<proteinExistence type="predicted"/>
<dbReference type="Proteomes" id="UP000662637">
    <property type="component" value="Unassembled WGS sequence"/>
</dbReference>
<name>A0A5E4ALX9_MARMO</name>
<reference evidence="7 8" key="1">
    <citation type="submission" date="2019-04" db="EMBL/GenBank/DDBJ databases">
        <authorList>
            <person name="Alioto T."/>
            <person name="Alioto T."/>
        </authorList>
    </citation>
    <scope>NUCLEOTIDE SEQUENCE [LARGE SCALE GENOMIC DNA]</scope>
</reference>
<dbReference type="GO" id="GO:0005730">
    <property type="term" value="C:nucleolus"/>
    <property type="evidence" value="ECO:0007669"/>
    <property type="project" value="TreeGrafter"/>
</dbReference>
<evidence type="ECO:0000313" key="6">
    <source>
        <dbReference type="EMBL" id="KAF7473488.1"/>
    </source>
</evidence>
<evidence type="ECO:0000256" key="1">
    <source>
        <dbReference type="ARBA" id="ARBA00004123"/>
    </source>
</evidence>
<evidence type="ECO:0000256" key="5">
    <source>
        <dbReference type="PROSITE-ProRule" id="PRU00221"/>
    </source>
</evidence>
<comment type="subcellular location">
    <subcellularLocation>
        <location evidence="1">Nucleus</location>
    </subcellularLocation>
</comment>
<sequence>MERWEPSFLLPPLPTCPHLAWDAPVSRFNLEGPLLSLSQVPLLCTRTLVQGAGEPRSAEGGPALTLRPSFCLPPTPAWDDGKIRAFAPETGRLIYVINSAHRIGVTAIATTSDCKRVISGGGEGEVRVWQIGCQTQKLEESLKEHKSSVSCIRVKKNNEECVTASTDGTCIIWDLV</sequence>
<keyword evidence="4" id="KW-0539">Nucleus</keyword>
<dbReference type="EMBL" id="CABDUW010000098">
    <property type="protein sequence ID" value="VTJ58334.1"/>
    <property type="molecule type" value="Genomic_DNA"/>
</dbReference>
<reference evidence="6" key="2">
    <citation type="submission" date="2020-08" db="EMBL/GenBank/DDBJ databases">
        <authorList>
            <person name="Shumante A."/>
            <person name="Zimin A.V."/>
            <person name="Puiu D."/>
            <person name="Salzberg S.L."/>
        </authorList>
    </citation>
    <scope>NUCLEOTIDE SEQUENCE</scope>
    <source>
        <strain evidence="6">WC2-LM</strain>
        <tissue evidence="6">Liver</tissue>
    </source>
</reference>
<dbReference type="InterPro" id="IPR019775">
    <property type="entry name" value="WD40_repeat_CS"/>
</dbReference>
<dbReference type="Gene3D" id="2.130.10.10">
    <property type="entry name" value="YVTN repeat-like/Quinoprotein amine dehydrogenase"/>
    <property type="match status" value="1"/>
</dbReference>
<evidence type="ECO:0000313" key="8">
    <source>
        <dbReference type="Proteomes" id="UP000335636"/>
    </source>
</evidence>
<dbReference type="PANTHER" id="PTHR19848:SF0">
    <property type="entry name" value="NOTCHLESS PROTEIN HOMOLOG 1"/>
    <property type="match status" value="1"/>
</dbReference>
<dbReference type="InterPro" id="IPR015943">
    <property type="entry name" value="WD40/YVTN_repeat-like_dom_sf"/>
</dbReference>
<keyword evidence="3" id="KW-0677">Repeat</keyword>
<protein>
    <submittedName>
        <fullName evidence="7">Uncharacterized protein</fullName>
    </submittedName>
</protein>
<gene>
    <name evidence="6" type="ORF">GHT09_015928</name>
    <name evidence="7" type="ORF">MONAX_5E023550</name>
</gene>
<feature type="repeat" description="WD" evidence="5">
    <location>
        <begin position="142"/>
        <end position="176"/>
    </location>
</feature>
<dbReference type="Pfam" id="PF00400">
    <property type="entry name" value="WD40"/>
    <property type="match status" value="2"/>
</dbReference>
<evidence type="ECO:0000313" key="7">
    <source>
        <dbReference type="EMBL" id="VTJ58334.1"/>
    </source>
</evidence>